<evidence type="ECO:0000313" key="2">
    <source>
        <dbReference type="EMBL" id="AKJ31865.1"/>
    </source>
</evidence>
<protein>
    <submittedName>
        <fullName evidence="2">Uncharacterized protein</fullName>
    </submittedName>
</protein>
<proteinExistence type="predicted"/>
<reference evidence="2 3" key="1">
    <citation type="submission" date="2015-05" db="EMBL/GenBank/DDBJ databases">
        <authorList>
            <person name="Tang B."/>
            <person name="Yu Y."/>
        </authorList>
    </citation>
    <scope>NUCLEOTIDE SEQUENCE [LARGE SCALE GENOMIC DNA]</scope>
    <source>
        <strain evidence="2 3">DSM 7029</strain>
    </source>
</reference>
<dbReference type="EMBL" id="CP011371">
    <property type="protein sequence ID" value="AKJ31865.1"/>
    <property type="molecule type" value="Genomic_DNA"/>
</dbReference>
<keyword evidence="3" id="KW-1185">Reference proteome</keyword>
<dbReference type="SUPFAM" id="SSF53474">
    <property type="entry name" value="alpha/beta-Hydrolases"/>
    <property type="match status" value="1"/>
</dbReference>
<accession>A0A0G3BZC5</accession>
<organism evidence="2 3">
    <name type="scientific">Caldimonas brevitalea</name>
    <dbReference type="NCBI Taxonomy" id="413882"/>
    <lineage>
        <taxon>Bacteria</taxon>
        <taxon>Pseudomonadati</taxon>
        <taxon>Pseudomonadota</taxon>
        <taxon>Betaproteobacteria</taxon>
        <taxon>Burkholderiales</taxon>
        <taxon>Sphaerotilaceae</taxon>
        <taxon>Caldimonas</taxon>
    </lineage>
</organism>
<dbReference type="OrthoDB" id="5994774at2"/>
<feature type="chain" id="PRO_5002552248" evidence="1">
    <location>
        <begin position="34"/>
        <end position="299"/>
    </location>
</feature>
<dbReference type="RefSeq" id="WP_047196910.1">
    <property type="nucleotide sequence ID" value="NZ_CP011371.1"/>
</dbReference>
<gene>
    <name evidence="2" type="ORF">AAW51_5174</name>
</gene>
<sequence length="299" mass="31821">MSRHISATAALRKRALAAALCLAGLAWAQSVQAGSFTTTYRNGSNCSSTYNIKGVEPDDGNRHPVFLYFVGTSEQYDNASAMAAVRQMTAKGFVAATVQYPNATFGHCGTLGERASCAFDASSAYSAITQLCSRAAADCSKGVVVGGFSQGSIIATLAKNYDDRVVAAWGMGTHITYAVYNLAACMADGQHRLPSSRLRIVNGELDYYGGDVPAGRNQAQQVTGRPCASNEYHCLGPDGSGFRVVRNVEVQDGQADHCYMRATGACRSGQDRNDPGWESGSEDWGLPAALNWLNQFVSH</sequence>
<dbReference type="InterPro" id="IPR029058">
    <property type="entry name" value="AB_hydrolase_fold"/>
</dbReference>
<dbReference type="Proteomes" id="UP000035352">
    <property type="component" value="Chromosome"/>
</dbReference>
<evidence type="ECO:0000256" key="1">
    <source>
        <dbReference type="SAM" id="SignalP"/>
    </source>
</evidence>
<name>A0A0G3BZC5_9BURK</name>
<dbReference type="STRING" id="413882.AAW51_5174"/>
<dbReference type="Gene3D" id="3.40.50.1820">
    <property type="entry name" value="alpha/beta hydrolase"/>
    <property type="match status" value="1"/>
</dbReference>
<dbReference type="KEGG" id="pbh:AAW51_5174"/>
<dbReference type="AlphaFoldDB" id="A0A0G3BZC5"/>
<feature type="signal peptide" evidence="1">
    <location>
        <begin position="1"/>
        <end position="33"/>
    </location>
</feature>
<evidence type="ECO:0000313" key="3">
    <source>
        <dbReference type="Proteomes" id="UP000035352"/>
    </source>
</evidence>
<keyword evidence="1" id="KW-0732">Signal</keyword>